<sequence length="172" mass="18893">MDFDPLKLGILELCRKKVNDPNRDGILVPLGEDLSKLLLKPKAGLPPVAIARNGLQLLIWEPLRDFGTCLPGGILCPCCKVHTLGRHEASKALRKVMARDRTILMIGCSYKCEACAEKAKAAKEADKAAGSTGQPERCRSMKEGALRGQWASWDPELMAMLPAEVQRQSLWS</sequence>
<dbReference type="AlphaFoldDB" id="A0A383VC41"/>
<reference evidence="1 2" key="1">
    <citation type="submission" date="2016-10" db="EMBL/GenBank/DDBJ databases">
        <authorList>
            <person name="Cai Z."/>
        </authorList>
    </citation>
    <scope>NUCLEOTIDE SEQUENCE [LARGE SCALE GENOMIC DNA]</scope>
</reference>
<name>A0A383VC41_TETOB</name>
<keyword evidence="2" id="KW-1185">Reference proteome</keyword>
<dbReference type="EMBL" id="FNXT01000234">
    <property type="protein sequence ID" value="SZX62503.1"/>
    <property type="molecule type" value="Genomic_DNA"/>
</dbReference>
<accession>A0A383VC41</accession>
<evidence type="ECO:0000313" key="2">
    <source>
        <dbReference type="Proteomes" id="UP000256970"/>
    </source>
</evidence>
<proteinExistence type="predicted"/>
<dbReference type="Proteomes" id="UP000256970">
    <property type="component" value="Unassembled WGS sequence"/>
</dbReference>
<gene>
    <name evidence="1" type="ORF">BQ4739_LOCUS3084</name>
</gene>
<evidence type="ECO:0000313" key="1">
    <source>
        <dbReference type="EMBL" id="SZX62503.1"/>
    </source>
</evidence>
<organism evidence="1 2">
    <name type="scientific">Tetradesmus obliquus</name>
    <name type="common">Green alga</name>
    <name type="synonym">Acutodesmus obliquus</name>
    <dbReference type="NCBI Taxonomy" id="3088"/>
    <lineage>
        <taxon>Eukaryota</taxon>
        <taxon>Viridiplantae</taxon>
        <taxon>Chlorophyta</taxon>
        <taxon>core chlorophytes</taxon>
        <taxon>Chlorophyceae</taxon>
        <taxon>CS clade</taxon>
        <taxon>Sphaeropleales</taxon>
        <taxon>Scenedesmaceae</taxon>
        <taxon>Tetradesmus</taxon>
    </lineage>
</organism>
<protein>
    <submittedName>
        <fullName evidence="1">Uncharacterized protein</fullName>
    </submittedName>
</protein>